<dbReference type="GO" id="GO:0016020">
    <property type="term" value="C:membrane"/>
    <property type="evidence" value="ECO:0007669"/>
    <property type="project" value="UniProtKB-SubCell"/>
</dbReference>
<reference evidence="7 8" key="1">
    <citation type="journal article" date="2015" name="Nature">
        <title>rRNA introns, odd ribosomes, and small enigmatic genomes across a large radiation of phyla.</title>
        <authorList>
            <person name="Brown C.T."/>
            <person name="Hug L.A."/>
            <person name="Thomas B.C."/>
            <person name="Sharon I."/>
            <person name="Castelle C.J."/>
            <person name="Singh A."/>
            <person name="Wilkins M.J."/>
            <person name="Williams K.H."/>
            <person name="Banfield J.F."/>
        </authorList>
    </citation>
    <scope>NUCLEOTIDE SEQUENCE [LARGE SCALE GENOMIC DNA]</scope>
</reference>
<dbReference type="EMBL" id="LCAB01000001">
    <property type="protein sequence ID" value="KKR83821.1"/>
    <property type="molecule type" value="Genomic_DNA"/>
</dbReference>
<protein>
    <submittedName>
        <fullName evidence="7">Uncharacterized protein</fullName>
    </submittedName>
</protein>
<accession>A0A0G0U982</accession>
<keyword evidence="6" id="KW-0066">ATP synthesis</keyword>
<evidence type="ECO:0000256" key="4">
    <source>
        <dbReference type="ARBA" id="ARBA00023065"/>
    </source>
</evidence>
<evidence type="ECO:0000313" key="8">
    <source>
        <dbReference type="Proteomes" id="UP000034601"/>
    </source>
</evidence>
<name>A0A0G0U982_9BACT</name>
<dbReference type="Proteomes" id="UP000034601">
    <property type="component" value="Unassembled WGS sequence"/>
</dbReference>
<dbReference type="InterPro" id="IPR000711">
    <property type="entry name" value="ATPase_OSCP/dsu"/>
</dbReference>
<evidence type="ECO:0000256" key="5">
    <source>
        <dbReference type="ARBA" id="ARBA00023136"/>
    </source>
</evidence>
<evidence type="ECO:0000256" key="1">
    <source>
        <dbReference type="ARBA" id="ARBA00004370"/>
    </source>
</evidence>
<organism evidence="7 8">
    <name type="scientific">Candidatus Daviesbacteria bacterium GW2011_GWA2_40_9</name>
    <dbReference type="NCBI Taxonomy" id="1618424"/>
    <lineage>
        <taxon>Bacteria</taxon>
        <taxon>Candidatus Daviesiibacteriota</taxon>
    </lineage>
</organism>
<evidence type="ECO:0000256" key="3">
    <source>
        <dbReference type="ARBA" id="ARBA00022781"/>
    </source>
</evidence>
<sequence>MKKDKQLKKLVEKLVEMSFDNKGNLVEEKVQKCVTILKQLPLSKAIIALEAYLLGLRRGVEKRTLQIWSTIPLTGDQVDKISKQMGLNYPVNDVVTSVNPSLLGRLRVKIGDVVYDDSVGKKIVKLQEAIRD</sequence>
<evidence type="ECO:0000256" key="2">
    <source>
        <dbReference type="ARBA" id="ARBA00022448"/>
    </source>
</evidence>
<keyword evidence="4" id="KW-0406">Ion transport</keyword>
<gene>
    <name evidence="7" type="ORF">UU29_C0001G0041</name>
</gene>
<dbReference type="GO" id="GO:0046933">
    <property type="term" value="F:proton-transporting ATP synthase activity, rotational mechanism"/>
    <property type="evidence" value="ECO:0007669"/>
    <property type="project" value="InterPro"/>
</dbReference>
<keyword evidence="2" id="KW-0813">Transport</keyword>
<comment type="subcellular location">
    <subcellularLocation>
        <location evidence="1">Membrane</location>
    </subcellularLocation>
</comment>
<keyword evidence="5" id="KW-0472">Membrane</keyword>
<proteinExistence type="predicted"/>
<keyword evidence="3" id="KW-0375">Hydrogen ion transport</keyword>
<comment type="caution">
    <text evidence="7">The sequence shown here is derived from an EMBL/GenBank/DDBJ whole genome shotgun (WGS) entry which is preliminary data.</text>
</comment>
<evidence type="ECO:0000256" key="6">
    <source>
        <dbReference type="ARBA" id="ARBA00023310"/>
    </source>
</evidence>
<dbReference type="Pfam" id="PF00213">
    <property type="entry name" value="OSCP"/>
    <property type="match status" value="1"/>
</dbReference>
<dbReference type="AlphaFoldDB" id="A0A0G0U982"/>
<evidence type="ECO:0000313" key="7">
    <source>
        <dbReference type="EMBL" id="KKR83821.1"/>
    </source>
</evidence>